<dbReference type="SMART" id="SM00226">
    <property type="entry name" value="LMWPc"/>
    <property type="match status" value="1"/>
</dbReference>
<dbReference type="Proteomes" id="UP000779508">
    <property type="component" value="Unassembled WGS sequence"/>
</dbReference>
<dbReference type="PANTHER" id="PTHR43428">
    <property type="entry name" value="ARSENATE REDUCTASE"/>
    <property type="match status" value="1"/>
</dbReference>
<reference evidence="2 3" key="1">
    <citation type="submission" date="2021-06" db="EMBL/GenBank/DDBJ databases">
        <authorList>
            <person name="Sun Q."/>
            <person name="Li D."/>
        </authorList>
    </citation>
    <scope>NUCLEOTIDE SEQUENCE [LARGE SCALE GENOMIC DNA]</scope>
    <source>
        <strain evidence="2 3">MSJ-5</strain>
    </source>
</reference>
<accession>A0ABS6G6E6</accession>
<dbReference type="InterPro" id="IPR023485">
    <property type="entry name" value="Ptyr_pPase"/>
</dbReference>
<gene>
    <name evidence="2" type="ORF">KQI88_11355</name>
</gene>
<evidence type="ECO:0000313" key="3">
    <source>
        <dbReference type="Proteomes" id="UP000779508"/>
    </source>
</evidence>
<protein>
    <submittedName>
        <fullName evidence="2">Arsenate reductase ArsC</fullName>
    </submittedName>
</protein>
<comment type="caution">
    <text evidence="2">The sequence shown here is derived from an EMBL/GenBank/DDBJ whole genome shotgun (WGS) entry which is preliminary data.</text>
</comment>
<feature type="domain" description="Phosphotyrosine protein phosphatase I" evidence="1">
    <location>
        <begin position="3"/>
        <end position="127"/>
    </location>
</feature>
<evidence type="ECO:0000313" key="2">
    <source>
        <dbReference type="EMBL" id="MBU5677010.1"/>
    </source>
</evidence>
<dbReference type="EMBL" id="JAHLQK010000004">
    <property type="protein sequence ID" value="MBU5677010.1"/>
    <property type="molecule type" value="Genomic_DNA"/>
</dbReference>
<dbReference type="CDD" id="cd16345">
    <property type="entry name" value="LMWP_ArsC"/>
    <property type="match status" value="1"/>
</dbReference>
<evidence type="ECO:0000259" key="1">
    <source>
        <dbReference type="SMART" id="SM00226"/>
    </source>
</evidence>
<organism evidence="2 3">
    <name type="scientific">Alkaliphilus flagellatus</name>
    <dbReference type="NCBI Taxonomy" id="2841507"/>
    <lineage>
        <taxon>Bacteria</taxon>
        <taxon>Bacillati</taxon>
        <taxon>Bacillota</taxon>
        <taxon>Clostridia</taxon>
        <taxon>Peptostreptococcales</taxon>
        <taxon>Natronincolaceae</taxon>
        <taxon>Alkaliphilus</taxon>
    </lineage>
</organism>
<dbReference type="Pfam" id="PF01451">
    <property type="entry name" value="LMWPc"/>
    <property type="match status" value="1"/>
</dbReference>
<proteinExistence type="predicted"/>
<dbReference type="PANTHER" id="PTHR43428:SF1">
    <property type="entry name" value="ARSENATE REDUCTASE"/>
    <property type="match status" value="1"/>
</dbReference>
<dbReference type="RefSeq" id="WP_216417406.1">
    <property type="nucleotide sequence ID" value="NZ_JAHLQK010000004.1"/>
</dbReference>
<keyword evidence="3" id="KW-1185">Reference proteome</keyword>
<name>A0ABS6G6E6_9FIRM</name>
<sequence length="133" mass="14970">MKKKVAFVCVHNSCRSQIAEGWAKKLGSDVLEVCSAGTENYHEVKYGAVDVMKEVGIDISEHYPKLLTDIPEEVDILITMGCNVQCPFVLCSHSEDWGLEDPSGGSIEEFRKTRDLIKTKIEELIKRVKNKEL</sequence>